<dbReference type="EMBL" id="LT934123">
    <property type="protein sequence ID" value="VAI77707.1"/>
    <property type="molecule type" value="Genomic_DNA"/>
</dbReference>
<name>A0A9R1BQS9_TRITD</name>
<dbReference type="Gramene" id="TRITD7Av1G197880.1">
    <property type="protein sequence ID" value="TRITD7Av1G197880.1"/>
    <property type="gene ID" value="TRITD7Av1G197880"/>
</dbReference>
<reference evidence="2 3" key="1">
    <citation type="submission" date="2017-09" db="EMBL/GenBank/DDBJ databases">
        <authorList>
            <consortium name="International Durum Wheat Genome Sequencing Consortium (IDWGSC)"/>
            <person name="Milanesi L."/>
        </authorList>
    </citation>
    <scope>NUCLEOTIDE SEQUENCE [LARGE SCALE GENOMIC DNA]</scope>
    <source>
        <strain evidence="3">cv. Svevo</strain>
    </source>
</reference>
<feature type="chain" id="PRO_5040203463" description="Secreted protein" evidence="1">
    <location>
        <begin position="28"/>
        <end position="97"/>
    </location>
</feature>
<keyword evidence="3" id="KW-1185">Reference proteome</keyword>
<keyword evidence="1" id="KW-0732">Signal</keyword>
<dbReference type="Proteomes" id="UP000324705">
    <property type="component" value="Chromosome 7A"/>
</dbReference>
<proteinExistence type="predicted"/>
<protein>
    <recommendedName>
        <fullName evidence="4">Secreted protein</fullName>
    </recommendedName>
</protein>
<evidence type="ECO:0008006" key="4">
    <source>
        <dbReference type="Google" id="ProtNLM"/>
    </source>
</evidence>
<gene>
    <name evidence="2" type="ORF">TRITD_7Av1G197880</name>
</gene>
<dbReference type="AlphaFoldDB" id="A0A9R1BQS9"/>
<evidence type="ECO:0000256" key="1">
    <source>
        <dbReference type="SAM" id="SignalP"/>
    </source>
</evidence>
<feature type="signal peptide" evidence="1">
    <location>
        <begin position="1"/>
        <end position="27"/>
    </location>
</feature>
<organism evidence="2 3">
    <name type="scientific">Triticum turgidum subsp. durum</name>
    <name type="common">Durum wheat</name>
    <name type="synonym">Triticum durum</name>
    <dbReference type="NCBI Taxonomy" id="4567"/>
    <lineage>
        <taxon>Eukaryota</taxon>
        <taxon>Viridiplantae</taxon>
        <taxon>Streptophyta</taxon>
        <taxon>Embryophyta</taxon>
        <taxon>Tracheophyta</taxon>
        <taxon>Spermatophyta</taxon>
        <taxon>Magnoliopsida</taxon>
        <taxon>Liliopsida</taxon>
        <taxon>Poales</taxon>
        <taxon>Poaceae</taxon>
        <taxon>BOP clade</taxon>
        <taxon>Pooideae</taxon>
        <taxon>Triticodae</taxon>
        <taxon>Triticeae</taxon>
        <taxon>Triticinae</taxon>
        <taxon>Triticum</taxon>
    </lineage>
</organism>
<accession>A0A9R1BQS9</accession>
<sequence length="97" mass="11217">MLPDCRRLLARLLALLALLLLIVGVHGRIGLNCGSHGLIYYYFEHRRREPKRLHRSALSRLSRLWIAAGLPPKHMPTPMTSQDVLYRSTRVDFVSVW</sequence>
<evidence type="ECO:0000313" key="3">
    <source>
        <dbReference type="Proteomes" id="UP000324705"/>
    </source>
</evidence>
<evidence type="ECO:0000313" key="2">
    <source>
        <dbReference type="EMBL" id="VAI77707.1"/>
    </source>
</evidence>